<dbReference type="PROSITE" id="PS51918">
    <property type="entry name" value="RADICAL_SAM"/>
    <property type="match status" value="1"/>
</dbReference>
<evidence type="ECO:0000313" key="6">
    <source>
        <dbReference type="EMBL" id="MEN3535226.1"/>
    </source>
</evidence>
<comment type="caution">
    <text evidence="6">The sequence shown here is derived from an EMBL/GenBank/DDBJ whole genome shotgun (WGS) entry which is preliminary data.</text>
</comment>
<proteinExistence type="predicted"/>
<evidence type="ECO:0000256" key="1">
    <source>
        <dbReference type="ARBA" id="ARBA00022691"/>
    </source>
</evidence>
<evidence type="ECO:0000256" key="4">
    <source>
        <dbReference type="ARBA" id="ARBA00023014"/>
    </source>
</evidence>
<dbReference type="SFLD" id="SFLDS00029">
    <property type="entry name" value="Radical_SAM"/>
    <property type="match status" value="1"/>
</dbReference>
<dbReference type="InterPro" id="IPR007197">
    <property type="entry name" value="rSAM"/>
</dbReference>
<feature type="domain" description="Radical SAM core" evidence="5">
    <location>
        <begin position="4"/>
        <end position="233"/>
    </location>
</feature>
<dbReference type="Proteomes" id="UP001447516">
    <property type="component" value="Unassembled WGS sequence"/>
</dbReference>
<keyword evidence="4" id="KW-0411">Iron-sulfur</keyword>
<name>A0ABV0ALV0_9ACTN</name>
<protein>
    <submittedName>
        <fullName evidence="6">Radical SAM protein</fullName>
    </submittedName>
</protein>
<dbReference type="Gene3D" id="3.20.20.70">
    <property type="entry name" value="Aldolase class I"/>
    <property type="match status" value="1"/>
</dbReference>
<dbReference type="CDD" id="cd01335">
    <property type="entry name" value="Radical_SAM"/>
    <property type="match status" value="1"/>
</dbReference>
<keyword evidence="2" id="KW-0479">Metal-binding</keyword>
<dbReference type="SFLD" id="SFLDG01067">
    <property type="entry name" value="SPASM/twitch_domain_containing"/>
    <property type="match status" value="1"/>
</dbReference>
<evidence type="ECO:0000259" key="5">
    <source>
        <dbReference type="PROSITE" id="PS51918"/>
    </source>
</evidence>
<sequence length="342" mass="37920">METPDRPLEIIWDITYACPLRCFHCYSESGRRPSRQLERDEMLRAADAVIAMRPYGVCLAGGEPLLVPGVLDVAGRMTAAGVRVSLFTGGWTLRPQMVGDLARTAARVSVSLDGATAEVHDRVRGRRGSFDRAMDALALLDAAARERRLAGDGPLSFGIDCVVVRSNFDQIDQFCTDIAPRFPELEYVSFGAVIPEGLASRTGVVEHELLSDAQVALLGSREFTRRLRALAPPSVQVSATDNLALQMHPDRPFLPVLQVEPDGAVRAMPAYEGTVGNLLTDPPERLWERALERWRDPFVVETLRSVHTMEQWAEATRKIDYRFGSDADRARIDRRPHFAPTA</sequence>
<evidence type="ECO:0000313" key="7">
    <source>
        <dbReference type="Proteomes" id="UP001447516"/>
    </source>
</evidence>
<evidence type="ECO:0000256" key="3">
    <source>
        <dbReference type="ARBA" id="ARBA00023004"/>
    </source>
</evidence>
<evidence type="ECO:0000256" key="2">
    <source>
        <dbReference type="ARBA" id="ARBA00022723"/>
    </source>
</evidence>
<dbReference type="RefSeq" id="WP_346225287.1">
    <property type="nucleotide sequence ID" value="NZ_JBDJAW010000005.1"/>
</dbReference>
<dbReference type="InterPro" id="IPR013785">
    <property type="entry name" value="Aldolase_TIM"/>
</dbReference>
<dbReference type="PANTHER" id="PTHR11228">
    <property type="entry name" value="RADICAL SAM DOMAIN PROTEIN"/>
    <property type="match status" value="1"/>
</dbReference>
<gene>
    <name evidence="6" type="ORF">AAH991_08970</name>
</gene>
<reference evidence="6 7" key="1">
    <citation type="submission" date="2024-05" db="EMBL/GenBank/DDBJ databases">
        <title>Microbispora sp.ZYX-F-249.</title>
        <authorList>
            <person name="Xie H."/>
        </authorList>
    </citation>
    <scope>NUCLEOTIDE SEQUENCE [LARGE SCALE GENOMIC DNA]</scope>
    <source>
        <strain evidence="6 7">ZYX-F-249</strain>
    </source>
</reference>
<organism evidence="6 7">
    <name type="scientific">Microbispora maris</name>
    <dbReference type="NCBI Taxonomy" id="3144104"/>
    <lineage>
        <taxon>Bacteria</taxon>
        <taxon>Bacillati</taxon>
        <taxon>Actinomycetota</taxon>
        <taxon>Actinomycetes</taxon>
        <taxon>Streptosporangiales</taxon>
        <taxon>Streptosporangiaceae</taxon>
        <taxon>Microbispora</taxon>
    </lineage>
</organism>
<dbReference type="InterPro" id="IPR058240">
    <property type="entry name" value="rSAM_sf"/>
</dbReference>
<keyword evidence="7" id="KW-1185">Reference proteome</keyword>
<dbReference type="EMBL" id="JBDJAW010000005">
    <property type="protein sequence ID" value="MEN3535226.1"/>
    <property type="molecule type" value="Genomic_DNA"/>
</dbReference>
<dbReference type="PANTHER" id="PTHR11228:SF7">
    <property type="entry name" value="PQQA PEPTIDE CYCLASE"/>
    <property type="match status" value="1"/>
</dbReference>
<dbReference type="Pfam" id="PF04055">
    <property type="entry name" value="Radical_SAM"/>
    <property type="match status" value="1"/>
</dbReference>
<dbReference type="SUPFAM" id="SSF102114">
    <property type="entry name" value="Radical SAM enzymes"/>
    <property type="match status" value="1"/>
</dbReference>
<dbReference type="InterPro" id="IPR050377">
    <property type="entry name" value="Radical_SAM_PqqE_MftC-like"/>
</dbReference>
<keyword evidence="3" id="KW-0408">Iron</keyword>
<keyword evidence="1" id="KW-0949">S-adenosyl-L-methionine</keyword>
<accession>A0ABV0ALV0</accession>